<organism evidence="2 3">
    <name type="scientific">Pyxidicoccus parkwayensis</name>
    <dbReference type="NCBI Taxonomy" id="2813578"/>
    <lineage>
        <taxon>Bacteria</taxon>
        <taxon>Pseudomonadati</taxon>
        <taxon>Myxococcota</taxon>
        <taxon>Myxococcia</taxon>
        <taxon>Myxococcales</taxon>
        <taxon>Cystobacterineae</taxon>
        <taxon>Myxococcaceae</taxon>
        <taxon>Pyxidicoccus</taxon>
    </lineage>
</organism>
<dbReference type="RefSeq" id="WP_206725740.1">
    <property type="nucleotide sequence ID" value="NZ_CP071090.1"/>
</dbReference>
<dbReference type="CDD" id="cd00093">
    <property type="entry name" value="HTH_XRE"/>
    <property type="match status" value="1"/>
</dbReference>
<protein>
    <submittedName>
        <fullName evidence="2">Helix-turn-helix transcriptional regulator</fullName>
    </submittedName>
</protein>
<dbReference type="PROSITE" id="PS50943">
    <property type="entry name" value="HTH_CROC1"/>
    <property type="match status" value="1"/>
</dbReference>
<accession>A0ABX7P0P7</accession>
<reference evidence="2 3" key="1">
    <citation type="submission" date="2021-02" db="EMBL/GenBank/DDBJ databases">
        <title>De Novo genome assembly of isolated myxobacteria.</title>
        <authorList>
            <person name="Stevens D.C."/>
        </authorList>
    </citation>
    <scope>NUCLEOTIDE SEQUENCE [LARGE SCALE GENOMIC DNA]</scope>
    <source>
        <strain evidence="3">SCPEA02</strain>
    </source>
</reference>
<dbReference type="Gene3D" id="1.10.260.40">
    <property type="entry name" value="lambda repressor-like DNA-binding domains"/>
    <property type="match status" value="1"/>
</dbReference>
<dbReference type="InterPro" id="IPR001387">
    <property type="entry name" value="Cro/C1-type_HTH"/>
</dbReference>
<evidence type="ECO:0000313" key="3">
    <source>
        <dbReference type="Proteomes" id="UP000662747"/>
    </source>
</evidence>
<dbReference type="InterPro" id="IPR010982">
    <property type="entry name" value="Lambda_DNA-bd_dom_sf"/>
</dbReference>
<evidence type="ECO:0000259" key="1">
    <source>
        <dbReference type="PROSITE" id="PS50943"/>
    </source>
</evidence>
<dbReference type="SMART" id="SM00530">
    <property type="entry name" value="HTH_XRE"/>
    <property type="match status" value="1"/>
</dbReference>
<keyword evidence="3" id="KW-1185">Reference proteome</keyword>
<name>A0ABX7P0P7_9BACT</name>
<dbReference type="SUPFAM" id="SSF47413">
    <property type="entry name" value="lambda repressor-like DNA-binding domains"/>
    <property type="match status" value="1"/>
</dbReference>
<evidence type="ECO:0000313" key="2">
    <source>
        <dbReference type="EMBL" id="QSQ24174.1"/>
    </source>
</evidence>
<dbReference type="Proteomes" id="UP000662747">
    <property type="component" value="Chromosome"/>
</dbReference>
<gene>
    <name evidence="2" type="ORF">JY651_04160</name>
</gene>
<dbReference type="EMBL" id="CP071090">
    <property type="protein sequence ID" value="QSQ24174.1"/>
    <property type="molecule type" value="Genomic_DNA"/>
</dbReference>
<dbReference type="Pfam" id="PF01381">
    <property type="entry name" value="HTH_3"/>
    <property type="match status" value="1"/>
</dbReference>
<feature type="domain" description="HTH cro/C1-type" evidence="1">
    <location>
        <begin position="13"/>
        <end position="67"/>
    </location>
</feature>
<proteinExistence type="predicted"/>
<sequence>MDEAVLIQVGSGLRGARVRAGMTQLEVAEAACLPPEAYVRMECGKLLPTVPMLVALCRALRISAEWLRVGSVSPR</sequence>